<organism evidence="11 12">
    <name type="scientific">Clostridium uliginosum</name>
    <dbReference type="NCBI Taxonomy" id="119641"/>
    <lineage>
        <taxon>Bacteria</taxon>
        <taxon>Bacillati</taxon>
        <taxon>Bacillota</taxon>
        <taxon>Clostridia</taxon>
        <taxon>Eubacteriales</taxon>
        <taxon>Clostridiaceae</taxon>
        <taxon>Clostridium</taxon>
    </lineage>
</organism>
<dbReference type="Proteomes" id="UP000199263">
    <property type="component" value="Unassembled WGS sequence"/>
</dbReference>
<keyword evidence="6 8" id="KW-0378">Hydrolase</keyword>
<evidence type="ECO:0000313" key="12">
    <source>
        <dbReference type="Proteomes" id="UP000199263"/>
    </source>
</evidence>
<dbReference type="STRING" id="119641.SAMN05421842_11924"/>
<gene>
    <name evidence="11" type="ORF">SAMN05421842_11924</name>
</gene>
<dbReference type="Pfam" id="PF10502">
    <property type="entry name" value="Peptidase_S26"/>
    <property type="match status" value="1"/>
</dbReference>
<evidence type="ECO:0000256" key="2">
    <source>
        <dbReference type="ARBA" id="ARBA00004401"/>
    </source>
</evidence>
<dbReference type="GO" id="GO:0006465">
    <property type="term" value="P:signal peptide processing"/>
    <property type="evidence" value="ECO:0007669"/>
    <property type="project" value="InterPro"/>
</dbReference>
<dbReference type="EMBL" id="FOMG01000019">
    <property type="protein sequence ID" value="SFD08721.1"/>
    <property type="molecule type" value="Genomic_DNA"/>
</dbReference>
<dbReference type="PANTHER" id="PTHR43390:SF1">
    <property type="entry name" value="CHLOROPLAST PROCESSING PEPTIDASE"/>
    <property type="match status" value="1"/>
</dbReference>
<feature type="active site" evidence="7">
    <location>
        <position position="147"/>
    </location>
</feature>
<comment type="subcellular location">
    <subcellularLocation>
        <location evidence="2">Cell membrane</location>
        <topology evidence="2">Single-pass type II membrane protein</topology>
    </subcellularLocation>
    <subcellularLocation>
        <location evidence="9">Membrane</location>
        <topology evidence="9">Single-pass type II membrane protein</topology>
    </subcellularLocation>
</comment>
<sequence length="237" mass="27474">MCNKDSKEIDNNIKDDNRDLKEIDNDIKDNDKDSKEINNNVKDDNKDLKEIDNNVKDNNNVRVQKKLPNKTGSFFKEWIIPIFAALAIAFLINKFLVYNVYIPSESMVPTLNIGDKLFVTRVYDLSKINRGNIVVFYSDELHETVIKRVIGLPGDHIEIKDGVVNINGKDIKEDYVKNNEHYDGIFDVPANKYFFLGDNRIRSNDARKWINPYIDESDIKGKAQIKFWPIKDFGSLK</sequence>
<dbReference type="SUPFAM" id="SSF51306">
    <property type="entry name" value="LexA/Signal peptidase"/>
    <property type="match status" value="1"/>
</dbReference>
<dbReference type="GO" id="GO:0004252">
    <property type="term" value="F:serine-type endopeptidase activity"/>
    <property type="evidence" value="ECO:0007669"/>
    <property type="project" value="InterPro"/>
</dbReference>
<keyword evidence="8" id="KW-0812">Transmembrane</keyword>
<dbReference type="InterPro" id="IPR000223">
    <property type="entry name" value="Pept_S26A_signal_pept_1"/>
</dbReference>
<evidence type="ECO:0000313" key="11">
    <source>
        <dbReference type="EMBL" id="SFD08721.1"/>
    </source>
</evidence>
<dbReference type="PANTHER" id="PTHR43390">
    <property type="entry name" value="SIGNAL PEPTIDASE I"/>
    <property type="match status" value="1"/>
</dbReference>
<keyword evidence="8" id="KW-1133">Transmembrane helix</keyword>
<dbReference type="PRINTS" id="PR00727">
    <property type="entry name" value="LEADERPTASE"/>
</dbReference>
<dbReference type="EC" id="3.4.21.89" evidence="4 8"/>
<evidence type="ECO:0000259" key="10">
    <source>
        <dbReference type="Pfam" id="PF10502"/>
    </source>
</evidence>
<feature type="active site" evidence="7">
    <location>
        <position position="106"/>
    </location>
</feature>
<protein>
    <recommendedName>
        <fullName evidence="4 8">Signal peptidase I</fullName>
        <ecNumber evidence="4 8">3.4.21.89</ecNumber>
    </recommendedName>
</protein>
<dbReference type="GO" id="GO:0009003">
    <property type="term" value="F:signal peptidase activity"/>
    <property type="evidence" value="ECO:0007669"/>
    <property type="project" value="UniProtKB-EC"/>
</dbReference>
<evidence type="ECO:0000256" key="3">
    <source>
        <dbReference type="ARBA" id="ARBA00009370"/>
    </source>
</evidence>
<dbReference type="InterPro" id="IPR019756">
    <property type="entry name" value="Pept_S26A_signal_pept_1_Ser-AS"/>
</dbReference>
<proteinExistence type="inferred from homology"/>
<evidence type="ECO:0000256" key="1">
    <source>
        <dbReference type="ARBA" id="ARBA00000677"/>
    </source>
</evidence>
<dbReference type="InterPro" id="IPR019757">
    <property type="entry name" value="Pept_S26A_signal_pept_1_Lys-AS"/>
</dbReference>
<keyword evidence="8" id="KW-0472">Membrane</keyword>
<keyword evidence="12" id="KW-1185">Reference proteome</keyword>
<accession>A0A1I1PFU1</accession>
<evidence type="ECO:0000256" key="6">
    <source>
        <dbReference type="ARBA" id="ARBA00022801"/>
    </source>
</evidence>
<dbReference type="AlphaFoldDB" id="A0A1I1PFU1"/>
<evidence type="ECO:0000256" key="7">
    <source>
        <dbReference type="PIRSR" id="PIRSR600223-1"/>
    </source>
</evidence>
<dbReference type="NCBIfam" id="TIGR02227">
    <property type="entry name" value="sigpep_I_bact"/>
    <property type="match status" value="1"/>
</dbReference>
<dbReference type="GO" id="GO:0005886">
    <property type="term" value="C:plasma membrane"/>
    <property type="evidence" value="ECO:0007669"/>
    <property type="project" value="UniProtKB-SubCell"/>
</dbReference>
<name>A0A1I1PFU1_9CLOT</name>
<dbReference type="InterPro" id="IPR036286">
    <property type="entry name" value="LexA/Signal_pep-like_sf"/>
</dbReference>
<evidence type="ECO:0000256" key="4">
    <source>
        <dbReference type="ARBA" id="ARBA00013208"/>
    </source>
</evidence>
<feature type="transmembrane region" description="Helical" evidence="8">
    <location>
        <begin position="78"/>
        <end position="97"/>
    </location>
</feature>
<dbReference type="CDD" id="cd06530">
    <property type="entry name" value="S26_SPase_I"/>
    <property type="match status" value="1"/>
</dbReference>
<comment type="catalytic activity">
    <reaction evidence="1 8">
        <text>Cleavage of hydrophobic, N-terminal signal or leader sequences from secreted and periplasmic proteins.</text>
        <dbReference type="EC" id="3.4.21.89"/>
    </reaction>
</comment>
<evidence type="ECO:0000256" key="5">
    <source>
        <dbReference type="ARBA" id="ARBA00022670"/>
    </source>
</evidence>
<dbReference type="PROSITE" id="PS00501">
    <property type="entry name" value="SPASE_I_1"/>
    <property type="match status" value="1"/>
</dbReference>
<reference evidence="11 12" key="1">
    <citation type="submission" date="2016-10" db="EMBL/GenBank/DDBJ databases">
        <authorList>
            <person name="de Groot N.N."/>
        </authorList>
    </citation>
    <scope>NUCLEOTIDE SEQUENCE [LARGE SCALE GENOMIC DNA]</scope>
    <source>
        <strain evidence="11 12">DSM 12992</strain>
    </source>
</reference>
<comment type="similarity">
    <text evidence="3 9">Belongs to the peptidase S26 family.</text>
</comment>
<dbReference type="Gene3D" id="2.10.109.10">
    <property type="entry name" value="Umud Fragment, subunit A"/>
    <property type="match status" value="1"/>
</dbReference>
<feature type="domain" description="Peptidase S26" evidence="10">
    <location>
        <begin position="76"/>
        <end position="228"/>
    </location>
</feature>
<keyword evidence="5 8" id="KW-0645">Protease</keyword>
<dbReference type="OrthoDB" id="9802919at2"/>
<dbReference type="PROSITE" id="PS00760">
    <property type="entry name" value="SPASE_I_2"/>
    <property type="match status" value="1"/>
</dbReference>
<dbReference type="InterPro" id="IPR019533">
    <property type="entry name" value="Peptidase_S26"/>
</dbReference>
<evidence type="ECO:0000256" key="9">
    <source>
        <dbReference type="RuleBase" id="RU362042"/>
    </source>
</evidence>
<evidence type="ECO:0000256" key="8">
    <source>
        <dbReference type="RuleBase" id="RU003993"/>
    </source>
</evidence>